<evidence type="ECO:0000313" key="2">
    <source>
        <dbReference type="EMBL" id="KAG0313627.1"/>
    </source>
</evidence>
<feature type="region of interest" description="Disordered" evidence="1">
    <location>
        <begin position="496"/>
        <end position="545"/>
    </location>
</feature>
<feature type="compositionally biased region" description="Low complexity" evidence="1">
    <location>
        <begin position="453"/>
        <end position="466"/>
    </location>
</feature>
<feature type="compositionally biased region" description="Polar residues" evidence="1">
    <location>
        <begin position="1"/>
        <end position="12"/>
    </location>
</feature>
<dbReference type="EMBL" id="JAAAIP010000687">
    <property type="protein sequence ID" value="KAG0313627.1"/>
    <property type="molecule type" value="Genomic_DNA"/>
</dbReference>
<sequence length="545" mass="60524">MPTGFVPSSLNSPADRRTVPQKLSQGQNYPARTLSAGVDDLAVEGLSIQNAPLPHQQYPPPQMEHLHPNHQQQQPPYPTSVHPSWQQQQQQQQPLQQQQHQPQAQAQPQQQQQRLQKPSQVRSTITATITTNGDQTRTIAFEEAQRQNLAKAKKSSQLPPNVAAQVLTKAQQREAEADAYIQRGIELHEEGQLEQATYYFGLAAKSENPLGQLMYGLSLRHGWGCAPNPKEAIIYLQRAAAFAMNELKELMPGSHANIKAIQHQQQQYQQQQQRQQQQQQQNTSAQFFQPQPLQRMGTIDRQSALLTARRELVMALYELGMSFLKGWGVQKDRTTAFHYFKLAADLGDADSQNETGQCFLDGVGTDKNVFEAARYFRLASSQGASQFGDSWIWKPKYDQYCKQHAAAAAAEAATRKGDGSSQAGSTGLGSMTAGAKATSTDRRHHSQNLKQSGSADLAAASGRAADPLARPERYNLAGDLISSSQLELKVRQAERLTKATVGPVLDNRESSASQDSPTGKKHRWSLWGLRHRHDDNQHRRVPSSS</sequence>
<dbReference type="GO" id="GO:0032153">
    <property type="term" value="C:cell division site"/>
    <property type="evidence" value="ECO:0007669"/>
    <property type="project" value="TreeGrafter"/>
</dbReference>
<protein>
    <submittedName>
        <fullName evidence="2">Uncharacterized protein</fullName>
    </submittedName>
</protein>
<dbReference type="PANTHER" id="PTHR43628:SF1">
    <property type="entry name" value="CHITIN SYNTHASE REGULATORY FACTOR 2-RELATED"/>
    <property type="match status" value="1"/>
</dbReference>
<accession>A0A9P6UP48</accession>
<dbReference type="SMART" id="SM00671">
    <property type="entry name" value="SEL1"/>
    <property type="match status" value="4"/>
</dbReference>
<comment type="caution">
    <text evidence="2">The sequence shown here is derived from an EMBL/GenBank/DDBJ whole genome shotgun (WGS) entry which is preliminary data.</text>
</comment>
<dbReference type="InterPro" id="IPR052945">
    <property type="entry name" value="Mitotic_Regulator"/>
</dbReference>
<feature type="compositionally biased region" description="Low complexity" evidence="1">
    <location>
        <begin position="263"/>
        <end position="291"/>
    </location>
</feature>
<dbReference type="PANTHER" id="PTHR43628">
    <property type="entry name" value="ACTIVATOR OF C KINASE PROTEIN 1-RELATED"/>
    <property type="match status" value="1"/>
</dbReference>
<feature type="region of interest" description="Disordered" evidence="1">
    <location>
        <begin position="51"/>
        <end position="123"/>
    </location>
</feature>
<feature type="compositionally biased region" description="Polar residues" evidence="1">
    <location>
        <begin position="419"/>
        <end position="429"/>
    </location>
</feature>
<dbReference type="OrthoDB" id="2148946at2759"/>
<dbReference type="Proteomes" id="UP000738325">
    <property type="component" value="Unassembled WGS sequence"/>
</dbReference>
<feature type="region of interest" description="Disordered" evidence="1">
    <location>
        <begin position="413"/>
        <end position="466"/>
    </location>
</feature>
<dbReference type="InterPro" id="IPR006597">
    <property type="entry name" value="Sel1-like"/>
</dbReference>
<dbReference type="AlphaFoldDB" id="A0A9P6UP48"/>
<dbReference type="Pfam" id="PF08238">
    <property type="entry name" value="Sel1"/>
    <property type="match status" value="3"/>
</dbReference>
<gene>
    <name evidence="2" type="ORF">BGZ99_008680</name>
</gene>
<reference evidence="2" key="1">
    <citation type="journal article" date="2020" name="Fungal Divers.">
        <title>Resolving the Mortierellaceae phylogeny through synthesis of multi-gene phylogenetics and phylogenomics.</title>
        <authorList>
            <person name="Vandepol N."/>
            <person name="Liber J."/>
            <person name="Desiro A."/>
            <person name="Na H."/>
            <person name="Kennedy M."/>
            <person name="Barry K."/>
            <person name="Grigoriev I.V."/>
            <person name="Miller A.N."/>
            <person name="O'Donnell K."/>
            <person name="Stajich J.E."/>
            <person name="Bonito G."/>
        </authorList>
    </citation>
    <scope>NUCLEOTIDE SEQUENCE</scope>
    <source>
        <strain evidence="2">REB-010B</strain>
    </source>
</reference>
<keyword evidence="3" id="KW-1185">Reference proteome</keyword>
<evidence type="ECO:0000313" key="3">
    <source>
        <dbReference type="Proteomes" id="UP000738325"/>
    </source>
</evidence>
<proteinExistence type="predicted"/>
<name>A0A9P6UP48_9FUNG</name>
<feature type="compositionally biased region" description="Polar residues" evidence="1">
    <location>
        <begin position="21"/>
        <end position="30"/>
    </location>
</feature>
<dbReference type="InterPro" id="IPR011990">
    <property type="entry name" value="TPR-like_helical_dom_sf"/>
</dbReference>
<feature type="compositionally biased region" description="Low complexity" evidence="1">
    <location>
        <begin position="86"/>
        <end position="116"/>
    </location>
</feature>
<feature type="region of interest" description="Disordered" evidence="1">
    <location>
        <begin position="263"/>
        <end position="292"/>
    </location>
</feature>
<feature type="region of interest" description="Disordered" evidence="1">
    <location>
        <begin position="1"/>
        <end position="32"/>
    </location>
</feature>
<organism evidence="2 3">
    <name type="scientific">Dissophora globulifera</name>
    <dbReference type="NCBI Taxonomy" id="979702"/>
    <lineage>
        <taxon>Eukaryota</taxon>
        <taxon>Fungi</taxon>
        <taxon>Fungi incertae sedis</taxon>
        <taxon>Mucoromycota</taxon>
        <taxon>Mortierellomycotina</taxon>
        <taxon>Mortierellomycetes</taxon>
        <taxon>Mortierellales</taxon>
        <taxon>Mortierellaceae</taxon>
        <taxon>Dissophora</taxon>
    </lineage>
</organism>
<dbReference type="Gene3D" id="1.25.40.10">
    <property type="entry name" value="Tetratricopeptide repeat domain"/>
    <property type="match status" value="2"/>
</dbReference>
<evidence type="ECO:0000256" key="1">
    <source>
        <dbReference type="SAM" id="MobiDB-lite"/>
    </source>
</evidence>
<dbReference type="GO" id="GO:0010972">
    <property type="term" value="P:negative regulation of G2/M transition of mitotic cell cycle"/>
    <property type="evidence" value="ECO:0007669"/>
    <property type="project" value="TreeGrafter"/>
</dbReference>
<dbReference type="SUPFAM" id="SSF81901">
    <property type="entry name" value="HCP-like"/>
    <property type="match status" value="1"/>
</dbReference>